<sequence>MISANSNMLHGTCYVENFDQTFHIKYDIEKCLDNSGKVASYYISTDAGYEFSFNAYKDDTDASVIQLAETLIKSEWEDENV</sequence>
<reference evidence="1 2" key="1">
    <citation type="submission" date="2015-02" db="EMBL/GenBank/DDBJ databases">
        <title>Complete genome sequences of Edwardsiella bacteriophages, PEi20 and PEi26.</title>
        <authorList>
            <person name="Yasuike M."/>
            <person name="Nishiki I."/>
            <person name="Iwasaki Y."/>
            <person name="Nakamura Y."/>
            <person name="Fujiwara A."/>
            <person name="Hassan E.S."/>
            <person name="Mahmoud M.M."/>
            <person name="Kawato Y."/>
            <person name="Nagai S."/>
            <person name="Kobayashi T."/>
            <person name="Ototake M."/>
            <person name="Nakai T."/>
        </authorList>
    </citation>
    <scope>NUCLEOTIDE SEQUENCE [LARGE SCALE GENOMIC DNA]</scope>
</reference>
<organism evidence="1 2">
    <name type="scientific">Edwardsiella phage PEi26</name>
    <dbReference type="NCBI Taxonomy" id="1608311"/>
    <lineage>
        <taxon>Viruses</taxon>
        <taxon>Duplodnaviria</taxon>
        <taxon>Heunggongvirae</taxon>
        <taxon>Uroviricota</taxon>
        <taxon>Caudoviricetes</taxon>
        <taxon>Pantevenvirales</taxon>
        <taxon>Straboviridae</taxon>
        <taxon>Tevenvirinae</taxon>
        <taxon>Kanagawavirus</taxon>
        <taxon>Kanagawavirus pei20</taxon>
    </lineage>
</organism>
<dbReference type="Proteomes" id="UP000225144">
    <property type="component" value="Genome"/>
</dbReference>
<dbReference type="InterPro" id="IPR057968">
    <property type="entry name" value="T4_Y03C-like"/>
</dbReference>
<evidence type="ECO:0000313" key="1">
    <source>
        <dbReference type="EMBL" id="BAQ23011.1"/>
    </source>
</evidence>
<name>A0A0B6VTT7_9CAUD</name>
<proteinExistence type="predicted"/>
<dbReference type="Pfam" id="PF25721">
    <property type="entry name" value="T4_Y03C"/>
    <property type="match status" value="1"/>
</dbReference>
<accession>A0A0B6VTT7</accession>
<protein>
    <submittedName>
        <fullName evidence="1">Uncharacterized protein</fullName>
    </submittedName>
</protein>
<evidence type="ECO:0000313" key="2">
    <source>
        <dbReference type="Proteomes" id="UP000225144"/>
    </source>
</evidence>
<dbReference type="EMBL" id="AP014715">
    <property type="protein sequence ID" value="BAQ23011.1"/>
    <property type="molecule type" value="Genomic_DNA"/>
</dbReference>